<accession>A0A0E9RVK9</accession>
<dbReference type="AlphaFoldDB" id="A0A0E9RVK9"/>
<reference evidence="1" key="1">
    <citation type="submission" date="2014-11" db="EMBL/GenBank/DDBJ databases">
        <authorList>
            <person name="Amaro Gonzalez C."/>
        </authorList>
    </citation>
    <scope>NUCLEOTIDE SEQUENCE</scope>
</reference>
<reference evidence="1" key="2">
    <citation type="journal article" date="2015" name="Fish Shellfish Immunol.">
        <title>Early steps in the European eel (Anguilla anguilla)-Vibrio vulnificus interaction in the gills: Role of the RtxA13 toxin.</title>
        <authorList>
            <person name="Callol A."/>
            <person name="Pajuelo D."/>
            <person name="Ebbesson L."/>
            <person name="Teles M."/>
            <person name="MacKenzie S."/>
            <person name="Amaro C."/>
        </authorList>
    </citation>
    <scope>NUCLEOTIDE SEQUENCE</scope>
</reference>
<protein>
    <submittedName>
        <fullName evidence="1">Uncharacterized protein</fullName>
    </submittedName>
</protein>
<dbReference type="EMBL" id="GBXM01076304">
    <property type="protein sequence ID" value="JAH32273.1"/>
    <property type="molecule type" value="Transcribed_RNA"/>
</dbReference>
<organism evidence="1">
    <name type="scientific">Anguilla anguilla</name>
    <name type="common">European freshwater eel</name>
    <name type="synonym">Muraena anguilla</name>
    <dbReference type="NCBI Taxonomy" id="7936"/>
    <lineage>
        <taxon>Eukaryota</taxon>
        <taxon>Metazoa</taxon>
        <taxon>Chordata</taxon>
        <taxon>Craniata</taxon>
        <taxon>Vertebrata</taxon>
        <taxon>Euteleostomi</taxon>
        <taxon>Actinopterygii</taxon>
        <taxon>Neopterygii</taxon>
        <taxon>Teleostei</taxon>
        <taxon>Anguilliformes</taxon>
        <taxon>Anguillidae</taxon>
        <taxon>Anguilla</taxon>
    </lineage>
</organism>
<sequence length="61" mass="6392">MRTSPEVPVLAGCVCRGKENISATLKSSTSAHLLISHVGCPPYLFFSTSSAVKCPVNSVVL</sequence>
<name>A0A0E9RVK9_ANGAN</name>
<proteinExistence type="predicted"/>
<evidence type="ECO:0000313" key="1">
    <source>
        <dbReference type="EMBL" id="JAH32273.1"/>
    </source>
</evidence>